<keyword evidence="2" id="KW-0812">Transmembrane</keyword>
<dbReference type="RefSeq" id="WP_344925698.1">
    <property type="nucleotide sequence ID" value="NZ_BAABCW010000003.1"/>
</dbReference>
<dbReference type="InterPro" id="IPR006626">
    <property type="entry name" value="PbH1"/>
</dbReference>
<dbReference type="SUPFAM" id="SSF51126">
    <property type="entry name" value="Pectin lyase-like"/>
    <property type="match status" value="1"/>
</dbReference>
<proteinExistence type="predicted"/>
<dbReference type="Pfam" id="PF13004">
    <property type="entry name" value="BACON"/>
    <property type="match status" value="1"/>
</dbReference>
<dbReference type="InterPro" id="IPR011050">
    <property type="entry name" value="Pectin_lyase_fold/virulence"/>
</dbReference>
<dbReference type="Proteomes" id="UP001500459">
    <property type="component" value="Unassembled WGS sequence"/>
</dbReference>
<evidence type="ECO:0000256" key="1">
    <source>
        <dbReference type="ARBA" id="ARBA00022729"/>
    </source>
</evidence>
<dbReference type="Gene3D" id="2.60.120.260">
    <property type="entry name" value="Galactose-binding domain-like"/>
    <property type="match status" value="1"/>
</dbReference>
<dbReference type="SUPFAM" id="SSF49785">
    <property type="entry name" value="Galactose-binding domain-like"/>
    <property type="match status" value="1"/>
</dbReference>
<dbReference type="InterPro" id="IPR012334">
    <property type="entry name" value="Pectin_lyas_fold"/>
</dbReference>
<evidence type="ECO:0000313" key="4">
    <source>
        <dbReference type="EMBL" id="GAA4113526.1"/>
    </source>
</evidence>
<dbReference type="Pfam" id="PF00754">
    <property type="entry name" value="F5_F8_type_C"/>
    <property type="match status" value="1"/>
</dbReference>
<organism evidence="4 5">
    <name type="scientific">Aquimarina addita</name>
    <dbReference type="NCBI Taxonomy" id="870485"/>
    <lineage>
        <taxon>Bacteria</taxon>
        <taxon>Pseudomonadati</taxon>
        <taxon>Bacteroidota</taxon>
        <taxon>Flavobacteriia</taxon>
        <taxon>Flavobacteriales</taxon>
        <taxon>Flavobacteriaceae</taxon>
        <taxon>Aquimarina</taxon>
    </lineage>
</organism>
<keyword evidence="1" id="KW-0732">Signal</keyword>
<name>A0ABP7XED1_9FLAO</name>
<dbReference type="InterPro" id="IPR039513">
    <property type="entry name" value="PL-6"/>
</dbReference>
<gene>
    <name evidence="4" type="ORF">GCM10022393_12590</name>
</gene>
<keyword evidence="2" id="KW-1133">Transmembrane helix</keyword>
<dbReference type="Gene3D" id="2.60.40.10">
    <property type="entry name" value="Immunoglobulins"/>
    <property type="match status" value="1"/>
</dbReference>
<dbReference type="InterPro" id="IPR024361">
    <property type="entry name" value="BACON"/>
</dbReference>
<comment type="caution">
    <text evidence="4">The sequence shown here is derived from an EMBL/GenBank/DDBJ whole genome shotgun (WGS) entry which is preliminary data.</text>
</comment>
<keyword evidence="2" id="KW-0472">Membrane</keyword>
<evidence type="ECO:0000259" key="3">
    <source>
        <dbReference type="PROSITE" id="PS50022"/>
    </source>
</evidence>
<dbReference type="EMBL" id="BAABCW010000003">
    <property type="protein sequence ID" value="GAA4113526.1"/>
    <property type="molecule type" value="Genomic_DNA"/>
</dbReference>
<accession>A0ABP7XED1</accession>
<dbReference type="PROSITE" id="PS50022">
    <property type="entry name" value="FA58C_3"/>
    <property type="match status" value="1"/>
</dbReference>
<dbReference type="InterPro" id="IPR013783">
    <property type="entry name" value="Ig-like_fold"/>
</dbReference>
<evidence type="ECO:0000313" key="5">
    <source>
        <dbReference type="Proteomes" id="UP001500459"/>
    </source>
</evidence>
<evidence type="ECO:0000256" key="2">
    <source>
        <dbReference type="SAM" id="Phobius"/>
    </source>
</evidence>
<sequence>MKNFYTSLNRGDHTKIDPLLTKSKKNGIINPLKKLIQFSILGCILLTITPIVAAEYTVSSAEEFNNLNLVAGDVVTWTDGIYTDQTINFINATGTSTNPIILKAQTPGGVIFTGTSKLFFFGSYLIVDGFYWKEGNGTSDHIQFRRNGSNTDFGTNCIIRNCAFNNLFTIEPEKSRWIVLHGTNNVVENCSFINKLSAGAVILVELAYQGSTIAGHIIQNNYFYNITPKDAFSTNSGDCEAIRIGVSEFQSLNASVLVENNYFQAADGENEIITNKSANNIFKRNTFRNCRGSLVLRHGAGALVEGNFFLGEGKAKSGGIRVTDRDHVIINNYMQGLSNDGDIWNNGITLVGGGESSGGSGNGYQNVDNVLIAFNTIYNSDDPFHYNDRNSYDPTGTIAYNLVYSVNSTDIVTGDISGTGQGMTYVGNIFGGTTVGITDPGITEADAEFSANGEIFTPSATGAAADAAGNTYSSTVDFDIEGLIRPDTNMDVGAHEVSGGTGSIFYAPITDSQIGNDIGCPFLDTDDINGSSDNISLSGISSFAAIGGTLTTNVTANIAWSASIDNNPTWVSLSNTSGTNNGTIDITTIENTDTTSRTATLTVTGGDITRTLTITQEAADPTAGLNLINTGTNGNPVSVFTNTEQTGNEAVNTLDKNFDTRWSGFGLEAEVIYDLGNTYFLDIINIATLENKTYLYEILVSTDGNTFTSISDVSSNTTGDFESYPVNAAASHIKIIGGGQPGGTDWNSITEIEFYGELNNQLSVEEYNAVSQSGITTYPNPVNNQLTILRQNLSFNEINFFSIDGKRIFSKTLNKTDLESKINVSSLAKGLYLMNISNGSQRIMKRVIISR</sequence>
<dbReference type="SMART" id="SM00710">
    <property type="entry name" value="PbH1"/>
    <property type="match status" value="5"/>
</dbReference>
<dbReference type="Gene3D" id="2.160.20.10">
    <property type="entry name" value="Single-stranded right-handed beta-helix, Pectin lyase-like"/>
    <property type="match status" value="1"/>
</dbReference>
<feature type="domain" description="F5/8 type C" evidence="3">
    <location>
        <begin position="619"/>
        <end position="757"/>
    </location>
</feature>
<dbReference type="CDD" id="cd14251">
    <property type="entry name" value="PL-6"/>
    <property type="match status" value="1"/>
</dbReference>
<dbReference type="Pfam" id="PF14592">
    <property type="entry name" value="Chondroitinas_B"/>
    <property type="match status" value="1"/>
</dbReference>
<dbReference type="InterPro" id="IPR026444">
    <property type="entry name" value="Secre_tail"/>
</dbReference>
<feature type="transmembrane region" description="Helical" evidence="2">
    <location>
        <begin position="35"/>
        <end position="53"/>
    </location>
</feature>
<keyword evidence="5" id="KW-1185">Reference proteome</keyword>
<protein>
    <recommendedName>
        <fullName evidence="3">F5/8 type C domain-containing protein</fullName>
    </recommendedName>
</protein>
<dbReference type="InterPro" id="IPR008979">
    <property type="entry name" value="Galactose-bd-like_sf"/>
</dbReference>
<dbReference type="Pfam" id="PF18962">
    <property type="entry name" value="Por_Secre_tail"/>
    <property type="match status" value="1"/>
</dbReference>
<dbReference type="InterPro" id="IPR000421">
    <property type="entry name" value="FA58C"/>
</dbReference>
<dbReference type="NCBIfam" id="TIGR04183">
    <property type="entry name" value="Por_Secre_tail"/>
    <property type="match status" value="1"/>
</dbReference>
<reference evidence="5" key="1">
    <citation type="journal article" date="2019" name="Int. J. Syst. Evol. Microbiol.">
        <title>The Global Catalogue of Microorganisms (GCM) 10K type strain sequencing project: providing services to taxonomists for standard genome sequencing and annotation.</title>
        <authorList>
            <consortium name="The Broad Institute Genomics Platform"/>
            <consortium name="The Broad Institute Genome Sequencing Center for Infectious Disease"/>
            <person name="Wu L."/>
            <person name="Ma J."/>
        </authorList>
    </citation>
    <scope>NUCLEOTIDE SEQUENCE [LARGE SCALE GENOMIC DNA]</scope>
    <source>
        <strain evidence="5">JCM 17106</strain>
    </source>
</reference>
<dbReference type="CDD" id="cd14948">
    <property type="entry name" value="BACON"/>
    <property type="match status" value="1"/>
</dbReference>